<dbReference type="Gene3D" id="1.20.1070.10">
    <property type="entry name" value="Rhodopsin 7-helix transmembrane proteins"/>
    <property type="match status" value="1"/>
</dbReference>
<dbReference type="AlphaFoldDB" id="A0AAD9JJW8"/>
<feature type="transmembrane region" description="Helical" evidence="6">
    <location>
        <begin position="133"/>
        <end position="151"/>
    </location>
</feature>
<sequence>MELNDSTYYYTNLTPTGNGSPLDDDRDNVSLWNWAEQLLRNRSRPRDPDTFSLVLRMLKVYYTPSVVVFGLIGNTLIWFTLLWTKLRHLSCSHYLSSVMTVNTLYLMALLGQWLRMFGIDLYNTPGLCQFVSFVNNLCVFLSVWLVVGFAVDRYILSAYPASSLTLCSTLRAKVVIVSILLVGFVVYVNISLTVGVINVRGRLRCSPLPMFLRHLRVLTIIDMLVNIMLPYSTVIYVDVSLMWYDWEARHRRRRDREEEEEDEVECQNSDSAPTTYGEDPPPARSTTRRDTAWQVERIQRNQSYADTMHAPMRRFAVLFLTYFLLSHLPSELFRLIHTGRGLLDPLYDISKSEYYCQVMAQHLYNTSLATHIVLFSICHAGFRSELGPIGTSCTRILGRCLGPTKAELRWTDLPTIGCDPTNNSANSSNLSTSVTCV</sequence>
<dbReference type="PANTHER" id="PTHR46641:SF25">
    <property type="entry name" value="CNMAMIDE RECEPTOR-RELATED"/>
    <property type="match status" value="1"/>
</dbReference>
<keyword evidence="9" id="KW-1185">Reference proteome</keyword>
<keyword evidence="3 6" id="KW-1133">Transmembrane helix</keyword>
<gene>
    <name evidence="8" type="ORF">LSH36_278g06049</name>
</gene>
<accession>A0AAD9JJW8</accession>
<evidence type="ECO:0000256" key="1">
    <source>
        <dbReference type="ARBA" id="ARBA00004370"/>
    </source>
</evidence>
<feature type="region of interest" description="Disordered" evidence="5">
    <location>
        <begin position="254"/>
        <end position="292"/>
    </location>
</feature>
<evidence type="ECO:0000256" key="4">
    <source>
        <dbReference type="ARBA" id="ARBA00023136"/>
    </source>
</evidence>
<evidence type="ECO:0000313" key="9">
    <source>
        <dbReference type="Proteomes" id="UP001208570"/>
    </source>
</evidence>
<evidence type="ECO:0000256" key="3">
    <source>
        <dbReference type="ARBA" id="ARBA00022989"/>
    </source>
</evidence>
<comment type="subcellular location">
    <subcellularLocation>
        <location evidence="1">Membrane</location>
    </subcellularLocation>
</comment>
<dbReference type="Proteomes" id="UP001208570">
    <property type="component" value="Unassembled WGS sequence"/>
</dbReference>
<dbReference type="Pfam" id="PF00001">
    <property type="entry name" value="7tm_1"/>
    <property type="match status" value="1"/>
</dbReference>
<evidence type="ECO:0000313" key="8">
    <source>
        <dbReference type="EMBL" id="KAK2154071.1"/>
    </source>
</evidence>
<dbReference type="PANTHER" id="PTHR46641">
    <property type="entry name" value="FMRFAMIDE RECEPTOR-RELATED"/>
    <property type="match status" value="1"/>
</dbReference>
<organism evidence="8 9">
    <name type="scientific">Paralvinella palmiformis</name>
    <dbReference type="NCBI Taxonomy" id="53620"/>
    <lineage>
        <taxon>Eukaryota</taxon>
        <taxon>Metazoa</taxon>
        <taxon>Spiralia</taxon>
        <taxon>Lophotrochozoa</taxon>
        <taxon>Annelida</taxon>
        <taxon>Polychaeta</taxon>
        <taxon>Sedentaria</taxon>
        <taxon>Canalipalpata</taxon>
        <taxon>Terebellida</taxon>
        <taxon>Terebelliformia</taxon>
        <taxon>Alvinellidae</taxon>
        <taxon>Paralvinella</taxon>
    </lineage>
</organism>
<comment type="caution">
    <text evidence="8">The sequence shown here is derived from an EMBL/GenBank/DDBJ whole genome shotgun (WGS) entry which is preliminary data.</text>
</comment>
<name>A0AAD9JJW8_9ANNE</name>
<dbReference type="InterPro" id="IPR017452">
    <property type="entry name" value="GPCR_Rhodpsn_7TM"/>
</dbReference>
<feature type="transmembrane region" description="Helical" evidence="6">
    <location>
        <begin position="61"/>
        <end position="82"/>
    </location>
</feature>
<evidence type="ECO:0000259" key="7">
    <source>
        <dbReference type="PROSITE" id="PS50262"/>
    </source>
</evidence>
<dbReference type="InterPro" id="IPR052954">
    <property type="entry name" value="GPCR-Ligand_Int"/>
</dbReference>
<keyword evidence="4 6" id="KW-0472">Membrane</keyword>
<feature type="domain" description="G-protein coupled receptors family 1 profile" evidence="7">
    <location>
        <begin position="73"/>
        <end position="375"/>
    </location>
</feature>
<dbReference type="SUPFAM" id="SSF81321">
    <property type="entry name" value="Family A G protein-coupled receptor-like"/>
    <property type="match status" value="1"/>
</dbReference>
<feature type="transmembrane region" description="Helical" evidence="6">
    <location>
        <begin position="217"/>
        <end position="244"/>
    </location>
</feature>
<keyword evidence="2 6" id="KW-0812">Transmembrane</keyword>
<feature type="transmembrane region" description="Helical" evidence="6">
    <location>
        <begin position="172"/>
        <end position="197"/>
    </location>
</feature>
<evidence type="ECO:0000256" key="6">
    <source>
        <dbReference type="SAM" id="Phobius"/>
    </source>
</evidence>
<protein>
    <recommendedName>
        <fullName evidence="7">G-protein coupled receptors family 1 profile domain-containing protein</fullName>
    </recommendedName>
</protein>
<dbReference type="GO" id="GO:0016020">
    <property type="term" value="C:membrane"/>
    <property type="evidence" value="ECO:0007669"/>
    <property type="project" value="UniProtKB-SubCell"/>
</dbReference>
<proteinExistence type="predicted"/>
<dbReference type="EMBL" id="JAODUP010000278">
    <property type="protein sequence ID" value="KAK2154071.1"/>
    <property type="molecule type" value="Genomic_DNA"/>
</dbReference>
<dbReference type="GO" id="GO:0004930">
    <property type="term" value="F:G protein-coupled receptor activity"/>
    <property type="evidence" value="ECO:0007669"/>
    <property type="project" value="InterPro"/>
</dbReference>
<dbReference type="InterPro" id="IPR000276">
    <property type="entry name" value="GPCR_Rhodpsn"/>
</dbReference>
<evidence type="ECO:0000256" key="5">
    <source>
        <dbReference type="SAM" id="MobiDB-lite"/>
    </source>
</evidence>
<feature type="transmembrane region" description="Helical" evidence="6">
    <location>
        <begin position="94"/>
        <end position="113"/>
    </location>
</feature>
<evidence type="ECO:0000256" key="2">
    <source>
        <dbReference type="ARBA" id="ARBA00022692"/>
    </source>
</evidence>
<dbReference type="PROSITE" id="PS50262">
    <property type="entry name" value="G_PROTEIN_RECEP_F1_2"/>
    <property type="match status" value="1"/>
</dbReference>
<reference evidence="8" key="1">
    <citation type="journal article" date="2023" name="Mol. Biol. Evol.">
        <title>Third-Generation Sequencing Reveals the Adaptive Role of the Epigenome in Three Deep-Sea Polychaetes.</title>
        <authorList>
            <person name="Perez M."/>
            <person name="Aroh O."/>
            <person name="Sun Y."/>
            <person name="Lan Y."/>
            <person name="Juniper S.K."/>
            <person name="Young C.R."/>
            <person name="Angers B."/>
            <person name="Qian P.Y."/>
        </authorList>
    </citation>
    <scope>NUCLEOTIDE SEQUENCE</scope>
    <source>
        <strain evidence="8">P08H-3</strain>
    </source>
</reference>